<organism evidence="4 5">
    <name type="scientific">Zasmidium cellare</name>
    <name type="common">Wine cellar mold</name>
    <name type="synonym">Racodium cellare</name>
    <dbReference type="NCBI Taxonomy" id="395010"/>
    <lineage>
        <taxon>Eukaryota</taxon>
        <taxon>Fungi</taxon>
        <taxon>Dikarya</taxon>
        <taxon>Ascomycota</taxon>
        <taxon>Pezizomycotina</taxon>
        <taxon>Dothideomycetes</taxon>
        <taxon>Dothideomycetidae</taxon>
        <taxon>Mycosphaerellales</taxon>
        <taxon>Mycosphaerellaceae</taxon>
        <taxon>Zasmidium</taxon>
    </lineage>
</organism>
<dbReference type="CDD" id="cd05251">
    <property type="entry name" value="NmrA_like_SDR_a"/>
    <property type="match status" value="1"/>
</dbReference>
<dbReference type="EMBL" id="JAXOVC010000014">
    <property type="protein sequence ID" value="KAK4494423.1"/>
    <property type="molecule type" value="Genomic_DNA"/>
</dbReference>
<dbReference type="InterPro" id="IPR051164">
    <property type="entry name" value="NmrA-like_oxidored"/>
</dbReference>
<dbReference type="InterPro" id="IPR008030">
    <property type="entry name" value="NmrA-like"/>
</dbReference>
<gene>
    <name evidence="4" type="ORF">PRZ48_014721</name>
</gene>
<proteinExistence type="inferred from homology"/>
<feature type="domain" description="NmrA-like" evidence="3">
    <location>
        <begin position="5"/>
        <end position="307"/>
    </location>
</feature>
<evidence type="ECO:0000256" key="1">
    <source>
        <dbReference type="ARBA" id="ARBA00006328"/>
    </source>
</evidence>
<protein>
    <recommendedName>
        <fullName evidence="3">NmrA-like domain-containing protein</fullName>
    </recommendedName>
</protein>
<dbReference type="Proteomes" id="UP001305779">
    <property type="component" value="Unassembled WGS sequence"/>
</dbReference>
<dbReference type="PANTHER" id="PTHR42748:SF28">
    <property type="entry name" value="NMRA-LIKE DOMAIN-CONTAINING PROTEIN"/>
    <property type="match status" value="1"/>
</dbReference>
<accession>A0ABR0DZK5</accession>
<keyword evidence="2" id="KW-0521">NADP</keyword>
<dbReference type="Pfam" id="PF05368">
    <property type="entry name" value="NmrA"/>
    <property type="match status" value="1"/>
</dbReference>
<evidence type="ECO:0000313" key="4">
    <source>
        <dbReference type="EMBL" id="KAK4494423.1"/>
    </source>
</evidence>
<dbReference type="Gene3D" id="3.40.50.720">
    <property type="entry name" value="NAD(P)-binding Rossmann-like Domain"/>
    <property type="match status" value="1"/>
</dbReference>
<sequence length="353" mass="38679">MSSPRKIITVFGANGNQGSGVINIVLQMQSLSDKYIVRAVTRDPSSAKAQTLVARGAEVASGDLNSADSLKAAVRGSYGVFAMTDFWSIHSYDVEVQQGKNIFEACKAEGVQHLIYSSLPHATRMTRGVLPHLAHYDSKATVQAYMDANKGDMYTSFFRPGMFLSFLPNLLRKTADGTPILILPLSSDSTPWPMVDPPRDGGKYIMGLFEAGSKANGVTLNCVSSWTNAREIVQTLEKVSGREVLLKNVSQQEFEADYPENIAEQLTETLRVAGEFSIFGPGAKVLQPAFDQWLVEGSEKPISLEQWINENGPWNFEGTTFLDNLAAQKTKHFETVGEQQAEETSAQREAIAT</sequence>
<name>A0ABR0DZK5_ZASCE</name>
<dbReference type="InterPro" id="IPR036291">
    <property type="entry name" value="NAD(P)-bd_dom_sf"/>
</dbReference>
<comment type="similarity">
    <text evidence="1">Belongs to the NmrA-type oxidoreductase family.</text>
</comment>
<reference evidence="4 5" key="1">
    <citation type="journal article" date="2023" name="G3 (Bethesda)">
        <title>A chromosome-level genome assembly of Zasmidium syzygii isolated from banana leaves.</title>
        <authorList>
            <person name="van Westerhoven A.C."/>
            <person name="Mehrabi R."/>
            <person name="Talebi R."/>
            <person name="Steentjes M.B.F."/>
            <person name="Corcolon B."/>
            <person name="Chong P.A."/>
            <person name="Kema G.H.J."/>
            <person name="Seidl M.F."/>
        </authorList>
    </citation>
    <scope>NUCLEOTIDE SEQUENCE [LARGE SCALE GENOMIC DNA]</scope>
    <source>
        <strain evidence="4 5">P124</strain>
    </source>
</reference>
<dbReference type="Gene3D" id="3.90.25.10">
    <property type="entry name" value="UDP-galactose 4-epimerase, domain 1"/>
    <property type="match status" value="1"/>
</dbReference>
<keyword evidence="5" id="KW-1185">Reference proteome</keyword>
<evidence type="ECO:0000256" key="2">
    <source>
        <dbReference type="ARBA" id="ARBA00022857"/>
    </source>
</evidence>
<dbReference type="PANTHER" id="PTHR42748">
    <property type="entry name" value="NITROGEN METABOLITE REPRESSION PROTEIN NMRA FAMILY MEMBER"/>
    <property type="match status" value="1"/>
</dbReference>
<dbReference type="SUPFAM" id="SSF51735">
    <property type="entry name" value="NAD(P)-binding Rossmann-fold domains"/>
    <property type="match status" value="1"/>
</dbReference>
<comment type="caution">
    <text evidence="4">The sequence shown here is derived from an EMBL/GenBank/DDBJ whole genome shotgun (WGS) entry which is preliminary data.</text>
</comment>
<evidence type="ECO:0000313" key="5">
    <source>
        <dbReference type="Proteomes" id="UP001305779"/>
    </source>
</evidence>
<evidence type="ECO:0000259" key="3">
    <source>
        <dbReference type="Pfam" id="PF05368"/>
    </source>
</evidence>